<sequence length="90" mass="9283">MPGPNFVFAFMVATLIGAAFHLIVGGGARQLALYLLSGWIGFTLGQSLGNVLNASILQIGEINIVLASVGALLALIAARVFSSERPTGRA</sequence>
<keyword evidence="3" id="KW-1185">Reference proteome</keyword>
<dbReference type="RefSeq" id="WP_195169174.1">
    <property type="nucleotide sequence ID" value="NZ_CP062983.1"/>
</dbReference>
<keyword evidence="1" id="KW-0812">Transmembrane</keyword>
<feature type="transmembrane region" description="Helical" evidence="1">
    <location>
        <begin position="6"/>
        <end position="24"/>
    </location>
</feature>
<dbReference type="AlphaFoldDB" id="A0A7S8E653"/>
<organism evidence="2 3">
    <name type="scientific">Phototrophicus methaneseepsis</name>
    <dbReference type="NCBI Taxonomy" id="2710758"/>
    <lineage>
        <taxon>Bacteria</taxon>
        <taxon>Bacillati</taxon>
        <taxon>Chloroflexota</taxon>
        <taxon>Candidatus Thermofontia</taxon>
        <taxon>Phototrophicales</taxon>
        <taxon>Phototrophicaceae</taxon>
        <taxon>Phototrophicus</taxon>
    </lineage>
</organism>
<evidence type="ECO:0008006" key="4">
    <source>
        <dbReference type="Google" id="ProtNLM"/>
    </source>
</evidence>
<reference evidence="2 3" key="1">
    <citation type="submission" date="2020-02" db="EMBL/GenBank/DDBJ databases">
        <authorList>
            <person name="Zheng R.K."/>
            <person name="Sun C.M."/>
        </authorList>
    </citation>
    <scope>NUCLEOTIDE SEQUENCE [LARGE SCALE GENOMIC DNA]</scope>
    <source>
        <strain evidence="3">rifampicinis</strain>
    </source>
</reference>
<feature type="transmembrane region" description="Helical" evidence="1">
    <location>
        <begin position="31"/>
        <end position="56"/>
    </location>
</feature>
<dbReference type="Proteomes" id="UP000594468">
    <property type="component" value="Chromosome"/>
</dbReference>
<name>A0A7S8E653_9CHLR</name>
<keyword evidence="1" id="KW-1133">Transmembrane helix</keyword>
<dbReference type="KEGG" id="pmet:G4Y79_15470"/>
<accession>A0A7S8E653</accession>
<gene>
    <name evidence="2" type="ORF">G4Y79_15470</name>
</gene>
<dbReference type="EMBL" id="CP062983">
    <property type="protein sequence ID" value="QPC81101.1"/>
    <property type="molecule type" value="Genomic_DNA"/>
</dbReference>
<protein>
    <recommendedName>
        <fullName evidence="4">Transglycosylase associated protein</fullName>
    </recommendedName>
</protein>
<feature type="transmembrane region" description="Helical" evidence="1">
    <location>
        <begin position="62"/>
        <end position="81"/>
    </location>
</feature>
<evidence type="ECO:0000313" key="2">
    <source>
        <dbReference type="EMBL" id="QPC81101.1"/>
    </source>
</evidence>
<evidence type="ECO:0000256" key="1">
    <source>
        <dbReference type="SAM" id="Phobius"/>
    </source>
</evidence>
<evidence type="ECO:0000313" key="3">
    <source>
        <dbReference type="Proteomes" id="UP000594468"/>
    </source>
</evidence>
<proteinExistence type="predicted"/>
<keyword evidence="1" id="KW-0472">Membrane</keyword>